<proteinExistence type="predicted"/>
<organism evidence="1">
    <name type="scientific">Rhizophora mucronata</name>
    <name type="common">Asiatic mangrove</name>
    <dbReference type="NCBI Taxonomy" id="61149"/>
    <lineage>
        <taxon>Eukaryota</taxon>
        <taxon>Viridiplantae</taxon>
        <taxon>Streptophyta</taxon>
        <taxon>Embryophyta</taxon>
        <taxon>Tracheophyta</taxon>
        <taxon>Spermatophyta</taxon>
        <taxon>Magnoliopsida</taxon>
        <taxon>eudicotyledons</taxon>
        <taxon>Gunneridae</taxon>
        <taxon>Pentapetalae</taxon>
        <taxon>rosids</taxon>
        <taxon>fabids</taxon>
        <taxon>Malpighiales</taxon>
        <taxon>Rhizophoraceae</taxon>
        <taxon>Rhizophora</taxon>
    </lineage>
</organism>
<protein>
    <submittedName>
        <fullName evidence="1">Uncharacterized protein</fullName>
    </submittedName>
</protein>
<accession>A0A2P2PVT3</accession>
<name>A0A2P2PVT3_RHIMU</name>
<reference evidence="1" key="1">
    <citation type="submission" date="2018-02" db="EMBL/GenBank/DDBJ databases">
        <title>Rhizophora mucronata_Transcriptome.</title>
        <authorList>
            <person name="Meera S.P."/>
            <person name="Sreeshan A."/>
            <person name="Augustine A."/>
        </authorList>
    </citation>
    <scope>NUCLEOTIDE SEQUENCE</scope>
    <source>
        <tissue evidence="1">Leaf</tissue>
    </source>
</reference>
<dbReference type="EMBL" id="GGEC01078363">
    <property type="protein sequence ID" value="MBX58847.1"/>
    <property type="molecule type" value="Transcribed_RNA"/>
</dbReference>
<dbReference type="AlphaFoldDB" id="A0A2P2PVT3"/>
<sequence>MESKSDWNQPEPKLIRLTTVWLWSPLPRELKLRQIMVTTIVGFGEGLDVLP</sequence>
<evidence type="ECO:0000313" key="1">
    <source>
        <dbReference type="EMBL" id="MBX58847.1"/>
    </source>
</evidence>